<dbReference type="EMBL" id="CVRI01000002">
    <property type="protein sequence ID" value="CRK86803.1"/>
    <property type="molecule type" value="Genomic_DNA"/>
</dbReference>
<organism evidence="1 2">
    <name type="scientific">Clunio marinus</name>
    <dbReference type="NCBI Taxonomy" id="568069"/>
    <lineage>
        <taxon>Eukaryota</taxon>
        <taxon>Metazoa</taxon>
        <taxon>Ecdysozoa</taxon>
        <taxon>Arthropoda</taxon>
        <taxon>Hexapoda</taxon>
        <taxon>Insecta</taxon>
        <taxon>Pterygota</taxon>
        <taxon>Neoptera</taxon>
        <taxon>Endopterygota</taxon>
        <taxon>Diptera</taxon>
        <taxon>Nematocera</taxon>
        <taxon>Chironomoidea</taxon>
        <taxon>Chironomidae</taxon>
        <taxon>Clunio</taxon>
    </lineage>
</organism>
<protein>
    <submittedName>
        <fullName evidence="1">CLUMA_CG000634, isoform A</fullName>
    </submittedName>
</protein>
<accession>A0A1J1HG13</accession>
<proteinExistence type="predicted"/>
<gene>
    <name evidence="1" type="ORF">CLUMA_CG000634</name>
</gene>
<evidence type="ECO:0000313" key="2">
    <source>
        <dbReference type="Proteomes" id="UP000183832"/>
    </source>
</evidence>
<keyword evidence="2" id="KW-1185">Reference proteome</keyword>
<dbReference type="Proteomes" id="UP000183832">
    <property type="component" value="Unassembled WGS sequence"/>
</dbReference>
<dbReference type="AlphaFoldDB" id="A0A1J1HG13"/>
<evidence type="ECO:0000313" key="1">
    <source>
        <dbReference type="EMBL" id="CRK86803.1"/>
    </source>
</evidence>
<reference evidence="1 2" key="1">
    <citation type="submission" date="2015-04" db="EMBL/GenBank/DDBJ databases">
        <authorList>
            <person name="Syromyatnikov M.Y."/>
            <person name="Popov V.N."/>
        </authorList>
    </citation>
    <scope>NUCLEOTIDE SEQUENCE [LARGE SCALE GENOMIC DNA]</scope>
</reference>
<sequence length="69" mass="7976">MKEEKKSKRQIFELIAQQVKVTSDYFSLSPGNCQLLNIAVHQWGSGLRANICKKENEINNRKPSPFRID</sequence>
<name>A0A1J1HG13_9DIPT</name>